<reference evidence="6" key="1">
    <citation type="submission" date="2015-02" db="EMBL/GenBank/DDBJ databases">
        <title>Draft Genome of Frankia sp. CpI1-S.</title>
        <authorList>
            <person name="Oshone R.T."/>
            <person name="Ngom M."/>
            <person name="Ghodhbane-Gtari F."/>
            <person name="Gtari M."/>
            <person name="Morris K."/>
            <person name="Thomas K."/>
            <person name="Sen A."/>
            <person name="Tisa L.S."/>
        </authorList>
    </citation>
    <scope>NUCLEOTIDE SEQUENCE [LARGE SCALE GENOMIC DNA]</scope>
    <source>
        <strain evidence="6">CpI1-S</strain>
    </source>
</reference>
<dbReference type="Gene3D" id="3.20.20.450">
    <property type="entry name" value="EAL domain"/>
    <property type="match status" value="1"/>
</dbReference>
<evidence type="ECO:0000259" key="3">
    <source>
        <dbReference type="PROSITE" id="PS50883"/>
    </source>
</evidence>
<dbReference type="PANTHER" id="PTHR44757:SF2">
    <property type="entry name" value="BIOFILM ARCHITECTURE MAINTENANCE PROTEIN MBAA"/>
    <property type="match status" value="1"/>
</dbReference>
<gene>
    <name evidence="5" type="ORF">FF36_04255</name>
</gene>
<dbReference type="PROSITE" id="PS50887">
    <property type="entry name" value="GGDEF"/>
    <property type="match status" value="1"/>
</dbReference>
<dbReference type="InterPro" id="IPR035919">
    <property type="entry name" value="EAL_sf"/>
</dbReference>
<dbReference type="InterPro" id="IPR013767">
    <property type="entry name" value="PAS_fold"/>
</dbReference>
<comment type="caution">
    <text evidence="5">The sequence shown here is derived from an EMBL/GenBank/DDBJ whole genome shotgun (WGS) entry which is preliminary data.</text>
</comment>
<accession>A0A0D8BBH0</accession>
<dbReference type="PANTHER" id="PTHR44757">
    <property type="entry name" value="DIGUANYLATE CYCLASE DGCP"/>
    <property type="match status" value="1"/>
</dbReference>
<dbReference type="GO" id="GO:0006355">
    <property type="term" value="P:regulation of DNA-templated transcription"/>
    <property type="evidence" value="ECO:0007669"/>
    <property type="project" value="InterPro"/>
</dbReference>
<dbReference type="PROSITE" id="PS50113">
    <property type="entry name" value="PAC"/>
    <property type="match status" value="1"/>
</dbReference>
<feature type="domain" description="PAS" evidence="1">
    <location>
        <begin position="143"/>
        <end position="214"/>
    </location>
</feature>
<dbReference type="CDD" id="cd01948">
    <property type="entry name" value="EAL"/>
    <property type="match status" value="1"/>
</dbReference>
<dbReference type="SMART" id="SM00052">
    <property type="entry name" value="EAL"/>
    <property type="match status" value="1"/>
</dbReference>
<evidence type="ECO:0000259" key="2">
    <source>
        <dbReference type="PROSITE" id="PS50113"/>
    </source>
</evidence>
<dbReference type="Pfam" id="PF00990">
    <property type="entry name" value="GGDEF"/>
    <property type="match status" value="1"/>
</dbReference>
<reference evidence="5 6" key="2">
    <citation type="journal article" date="2016" name="Genome Announc.">
        <title>Permanent Draft Genome Sequences for Two Variants of Frankia sp. Strain CpI1, the First Frankia Strain Isolated from Root Nodules of Comptonia peregrina.</title>
        <authorList>
            <person name="Oshone R."/>
            <person name="Hurst S.G.IV."/>
            <person name="Abebe-Akele F."/>
            <person name="Simpson S."/>
            <person name="Morris K."/>
            <person name="Thomas W.K."/>
            <person name="Tisa L.S."/>
        </authorList>
    </citation>
    <scope>NUCLEOTIDE SEQUENCE [LARGE SCALE GENOMIC DNA]</scope>
    <source>
        <strain evidence="6">CpI1-S</strain>
    </source>
</reference>
<dbReference type="AlphaFoldDB" id="A0A0D8BBH0"/>
<dbReference type="InterPro" id="IPR043128">
    <property type="entry name" value="Rev_trsase/Diguanyl_cyclase"/>
</dbReference>
<dbReference type="CDD" id="cd01949">
    <property type="entry name" value="GGDEF"/>
    <property type="match status" value="1"/>
</dbReference>
<feature type="domain" description="PAC" evidence="2">
    <location>
        <begin position="217"/>
        <end position="269"/>
    </location>
</feature>
<feature type="domain" description="GGDEF" evidence="4">
    <location>
        <begin position="299"/>
        <end position="432"/>
    </location>
</feature>
<dbReference type="PATRIC" id="fig|1502723.3.peg.3975"/>
<evidence type="ECO:0000259" key="4">
    <source>
        <dbReference type="PROSITE" id="PS50887"/>
    </source>
</evidence>
<dbReference type="Pfam" id="PF00989">
    <property type="entry name" value="PAS"/>
    <property type="match status" value="1"/>
</dbReference>
<dbReference type="NCBIfam" id="TIGR00229">
    <property type="entry name" value="sensory_box"/>
    <property type="match status" value="1"/>
</dbReference>
<dbReference type="SUPFAM" id="SSF55073">
    <property type="entry name" value="Nucleotide cyclase"/>
    <property type="match status" value="1"/>
</dbReference>
<dbReference type="PROSITE" id="PS50112">
    <property type="entry name" value="PAS"/>
    <property type="match status" value="1"/>
</dbReference>
<dbReference type="SMART" id="SM00091">
    <property type="entry name" value="PAS"/>
    <property type="match status" value="1"/>
</dbReference>
<dbReference type="PROSITE" id="PS50883">
    <property type="entry name" value="EAL"/>
    <property type="match status" value="1"/>
</dbReference>
<protein>
    <submittedName>
        <fullName evidence="5">Diguanylate cyclase/phosphodiesterase with PAS/PAC sensor(S)</fullName>
    </submittedName>
</protein>
<dbReference type="Gene3D" id="3.30.450.20">
    <property type="entry name" value="PAS domain"/>
    <property type="match status" value="1"/>
</dbReference>
<name>A0A0D8BBH0_9ACTN</name>
<keyword evidence="6" id="KW-1185">Reference proteome</keyword>
<dbReference type="NCBIfam" id="TIGR00254">
    <property type="entry name" value="GGDEF"/>
    <property type="match status" value="1"/>
</dbReference>
<dbReference type="InterPro" id="IPR000014">
    <property type="entry name" value="PAS"/>
</dbReference>
<dbReference type="Gene3D" id="3.30.70.270">
    <property type="match status" value="1"/>
</dbReference>
<dbReference type="InterPro" id="IPR029787">
    <property type="entry name" value="Nucleotide_cyclase"/>
</dbReference>
<dbReference type="SUPFAM" id="SSF141868">
    <property type="entry name" value="EAL domain-like"/>
    <property type="match status" value="1"/>
</dbReference>
<evidence type="ECO:0000313" key="5">
    <source>
        <dbReference type="EMBL" id="KJE21445.1"/>
    </source>
</evidence>
<dbReference type="InterPro" id="IPR000160">
    <property type="entry name" value="GGDEF_dom"/>
</dbReference>
<dbReference type="Pfam" id="PF00563">
    <property type="entry name" value="EAL"/>
    <property type="match status" value="1"/>
</dbReference>
<dbReference type="SUPFAM" id="SSF55785">
    <property type="entry name" value="PYP-like sensor domain (PAS domain)"/>
    <property type="match status" value="1"/>
</dbReference>
<dbReference type="CDD" id="cd00130">
    <property type="entry name" value="PAS"/>
    <property type="match status" value="1"/>
</dbReference>
<sequence length="737" mass="78548">MARFAQVWARAIVGASYPATGLLAVEERLLGLTERLVDALLDEPLADEPLADEPFGVEPLAGEPAAVGAAVADYTYGAADALAATIRVCGAQLLAELGLDADDELTGRVAALQGALAHGYTRALRERILAGQDSIHRAAHQATDARFQMIFNGAAIGIVLADAAGRIVDANDAFLRMLDVAPHRVRGRGLHEFAHPEDAAGLRDAHAAQRLTGPAHLRTELRFAGSAGDPVRAELTTSCLRRADGRGEVQLSMIVNVTERHRLQSQLRQQARHDPLTGLPNRTVLVERVTELMAAEPDRRLGLCFIDLDGFKAVNDSLGHDAGDRLLVAVAGRITGALPAGQLLVRMGGDEFVILLADTSGIDDVTATARAVLAALAEPVRVGDQALSIGASMGLVERPVADGDLADLLRAADITLYQAKDAGRGRWAVFDAERNARQVTRHTLSTMLPGAVERDQFIVVYQPIVTLGEQSGADGSDGADGADGLMIGVEALVRWRHPRFGLLSPEAFIGLAEETGQIVPLGRRVLELACRQAARWRELRSDGPGAPYVSVNLAARQTREADLVDQVARILDETGLPAELLQLELTESAMMGTAGEPMRALDSLAAMGVRIAIDDFGTGFSNLAYLRRLPVHTLKLAGPFVDGFGSARQHDPDGEKIVRMLVELAHSLRLTVTAEGVETAAQAERLCQVECDSAQGYLFAPPLPPDEITRRLRAGSSTVSMLPTPRAIGAPTSRFVS</sequence>
<dbReference type="InterPro" id="IPR052155">
    <property type="entry name" value="Biofilm_reg_signaling"/>
</dbReference>
<dbReference type="InterPro" id="IPR000700">
    <property type="entry name" value="PAS-assoc_C"/>
</dbReference>
<dbReference type="Proteomes" id="UP000032545">
    <property type="component" value="Unassembled WGS sequence"/>
</dbReference>
<dbReference type="InterPro" id="IPR035965">
    <property type="entry name" value="PAS-like_dom_sf"/>
</dbReference>
<dbReference type="EMBL" id="JYFN01000037">
    <property type="protein sequence ID" value="KJE21445.1"/>
    <property type="molecule type" value="Genomic_DNA"/>
</dbReference>
<proteinExistence type="predicted"/>
<feature type="domain" description="EAL" evidence="3">
    <location>
        <begin position="441"/>
        <end position="716"/>
    </location>
</feature>
<dbReference type="InterPro" id="IPR001633">
    <property type="entry name" value="EAL_dom"/>
</dbReference>
<organism evidence="5 6">
    <name type="scientific">Frankia torreyi</name>
    <dbReference type="NCBI Taxonomy" id="1856"/>
    <lineage>
        <taxon>Bacteria</taxon>
        <taxon>Bacillati</taxon>
        <taxon>Actinomycetota</taxon>
        <taxon>Actinomycetes</taxon>
        <taxon>Frankiales</taxon>
        <taxon>Frankiaceae</taxon>
        <taxon>Frankia</taxon>
    </lineage>
</organism>
<evidence type="ECO:0000259" key="1">
    <source>
        <dbReference type="PROSITE" id="PS50112"/>
    </source>
</evidence>
<evidence type="ECO:0000313" key="6">
    <source>
        <dbReference type="Proteomes" id="UP000032545"/>
    </source>
</evidence>
<dbReference type="SMART" id="SM00267">
    <property type="entry name" value="GGDEF"/>
    <property type="match status" value="1"/>
</dbReference>